<evidence type="ECO:0000256" key="1">
    <source>
        <dbReference type="ARBA" id="ARBA00010638"/>
    </source>
</evidence>
<dbReference type="NCBIfam" id="TIGR02727">
    <property type="entry name" value="MTHFS_bact"/>
    <property type="match status" value="1"/>
</dbReference>
<dbReference type="GO" id="GO:0046872">
    <property type="term" value="F:metal ion binding"/>
    <property type="evidence" value="ECO:0007669"/>
    <property type="project" value="UniProtKB-KW"/>
</dbReference>
<accession>A0A7Z2GJH8</accession>
<keyword evidence="2 4" id="KW-0547">Nucleotide-binding</keyword>
<comment type="cofactor">
    <cofactor evidence="4">
        <name>Mg(2+)</name>
        <dbReference type="ChEBI" id="CHEBI:18420"/>
    </cofactor>
</comment>
<dbReference type="InterPro" id="IPR037171">
    <property type="entry name" value="NagB/RpiA_transferase-like"/>
</dbReference>
<evidence type="ECO:0000313" key="6">
    <source>
        <dbReference type="Proteomes" id="UP000433577"/>
    </source>
</evidence>
<keyword evidence="3 4" id="KW-0067">ATP-binding</keyword>
<dbReference type="InterPro" id="IPR002698">
    <property type="entry name" value="FTHF_cligase"/>
</dbReference>
<dbReference type="EC" id="6.3.3.2" evidence="4"/>
<dbReference type="GO" id="GO:0030272">
    <property type="term" value="F:5-formyltetrahydrofolate cyclo-ligase activity"/>
    <property type="evidence" value="ECO:0007669"/>
    <property type="project" value="UniProtKB-EC"/>
</dbReference>
<evidence type="ECO:0000256" key="3">
    <source>
        <dbReference type="ARBA" id="ARBA00022840"/>
    </source>
</evidence>
<dbReference type="GO" id="GO:0009396">
    <property type="term" value="P:folic acid-containing compound biosynthetic process"/>
    <property type="evidence" value="ECO:0007669"/>
    <property type="project" value="TreeGrafter"/>
</dbReference>
<protein>
    <recommendedName>
        <fullName evidence="4">5-formyltetrahydrofolate cyclo-ligase</fullName>
        <ecNumber evidence="4">6.3.3.2</ecNumber>
    </recommendedName>
</protein>
<proteinExistence type="inferred from homology"/>
<sequence>MLRVSLRSVRDQRGDILGQGVWTSLLREREVNPSIARNPHTESKKDWRARLLPVRVAAASDAALSAALTVRLDALLAGISRRWPSPCIGFYWPLQGEFDARDGIAAWLAADPARRAALPHIPERHTPLVFHAWTPGAPMREGHHGIAEPAARELAVPDLLLIPCVGFDREGYRLGYGGGYYDRTLAAWPAATPPVTIGIAYESCRIDGGVLAREAHDLPLDAVVTEAATHYAPSARHVIA</sequence>
<dbReference type="PANTHER" id="PTHR23407:SF1">
    <property type="entry name" value="5-FORMYLTETRAHYDROFOLATE CYCLO-LIGASE"/>
    <property type="match status" value="1"/>
</dbReference>
<keyword evidence="4" id="KW-0479">Metal-binding</keyword>
<dbReference type="Proteomes" id="UP000433577">
    <property type="component" value="Chromosome 1"/>
</dbReference>
<dbReference type="EMBL" id="CP046913">
    <property type="protein sequence ID" value="QGZ62620.1"/>
    <property type="molecule type" value="Genomic_DNA"/>
</dbReference>
<dbReference type="PANTHER" id="PTHR23407">
    <property type="entry name" value="ATPASE INHIBITOR/5-FORMYLTETRAHYDROFOLATE CYCLO-LIGASE"/>
    <property type="match status" value="1"/>
</dbReference>
<comment type="catalytic activity">
    <reaction evidence="4">
        <text>(6S)-5-formyl-5,6,7,8-tetrahydrofolate + ATP = (6R)-5,10-methenyltetrahydrofolate + ADP + phosphate</text>
        <dbReference type="Rhea" id="RHEA:10488"/>
        <dbReference type="ChEBI" id="CHEBI:30616"/>
        <dbReference type="ChEBI" id="CHEBI:43474"/>
        <dbReference type="ChEBI" id="CHEBI:57455"/>
        <dbReference type="ChEBI" id="CHEBI:57457"/>
        <dbReference type="ChEBI" id="CHEBI:456216"/>
        <dbReference type="EC" id="6.3.3.2"/>
    </reaction>
</comment>
<organism evidence="5 6">
    <name type="scientific">Paraburkholderia acidisoli</name>
    <dbReference type="NCBI Taxonomy" id="2571748"/>
    <lineage>
        <taxon>Bacteria</taxon>
        <taxon>Pseudomonadati</taxon>
        <taxon>Pseudomonadota</taxon>
        <taxon>Betaproteobacteria</taxon>
        <taxon>Burkholderiales</taxon>
        <taxon>Burkholderiaceae</taxon>
        <taxon>Paraburkholderia</taxon>
    </lineage>
</organism>
<dbReference type="OrthoDB" id="9801938at2"/>
<keyword evidence="6" id="KW-1185">Reference proteome</keyword>
<dbReference type="Pfam" id="PF01812">
    <property type="entry name" value="5-FTHF_cyc-lig"/>
    <property type="match status" value="1"/>
</dbReference>
<dbReference type="SUPFAM" id="SSF100950">
    <property type="entry name" value="NagB/RpiA/CoA transferase-like"/>
    <property type="match status" value="1"/>
</dbReference>
<keyword evidence="4" id="KW-0460">Magnesium</keyword>
<reference evidence="5 6" key="1">
    <citation type="submission" date="2019-12" db="EMBL/GenBank/DDBJ databases">
        <title>Paraburkholderia acidiphila 7Q-K02 sp. nov and Paraburkholderia acidisoli DHF22 sp. nov., two strains isolated from forest soil.</title>
        <authorList>
            <person name="Gao Z."/>
            <person name="Qiu L."/>
        </authorList>
    </citation>
    <scope>NUCLEOTIDE SEQUENCE [LARGE SCALE GENOMIC DNA]</scope>
    <source>
        <strain evidence="5 6">DHF22</strain>
    </source>
</reference>
<dbReference type="InterPro" id="IPR024185">
    <property type="entry name" value="FTHF_cligase-like_sf"/>
</dbReference>
<evidence type="ECO:0000256" key="4">
    <source>
        <dbReference type="RuleBase" id="RU361279"/>
    </source>
</evidence>
<dbReference type="KEGG" id="pacs:FAZ98_13290"/>
<dbReference type="Gene3D" id="3.40.50.10420">
    <property type="entry name" value="NagB/RpiA/CoA transferase-like"/>
    <property type="match status" value="1"/>
</dbReference>
<comment type="similarity">
    <text evidence="1 4">Belongs to the 5-formyltetrahydrofolate cyclo-ligase family.</text>
</comment>
<dbReference type="GO" id="GO:0005524">
    <property type="term" value="F:ATP binding"/>
    <property type="evidence" value="ECO:0007669"/>
    <property type="project" value="UniProtKB-KW"/>
</dbReference>
<gene>
    <name evidence="5" type="ORF">FAZ98_13290</name>
</gene>
<dbReference type="GO" id="GO:0035999">
    <property type="term" value="P:tetrahydrofolate interconversion"/>
    <property type="evidence" value="ECO:0007669"/>
    <property type="project" value="TreeGrafter"/>
</dbReference>
<evidence type="ECO:0000256" key="2">
    <source>
        <dbReference type="ARBA" id="ARBA00022741"/>
    </source>
</evidence>
<keyword evidence="5" id="KW-0436">Ligase</keyword>
<evidence type="ECO:0000313" key="5">
    <source>
        <dbReference type="EMBL" id="QGZ62620.1"/>
    </source>
</evidence>
<name>A0A7Z2GJH8_9BURK</name>
<dbReference type="AlphaFoldDB" id="A0A7Z2GJH8"/>